<dbReference type="EMBL" id="CADCUP010000223">
    <property type="protein sequence ID" value="CAA9418204.1"/>
    <property type="molecule type" value="Genomic_DNA"/>
</dbReference>
<organism evidence="2">
    <name type="scientific">uncultured Nocardioides sp</name>
    <dbReference type="NCBI Taxonomy" id="198441"/>
    <lineage>
        <taxon>Bacteria</taxon>
        <taxon>Bacillati</taxon>
        <taxon>Actinomycetota</taxon>
        <taxon>Actinomycetes</taxon>
        <taxon>Propionibacteriales</taxon>
        <taxon>Nocardioidaceae</taxon>
        <taxon>Nocardioides</taxon>
        <taxon>environmental samples</taxon>
    </lineage>
</organism>
<dbReference type="InterPro" id="IPR036249">
    <property type="entry name" value="Thioredoxin-like_sf"/>
</dbReference>
<dbReference type="PANTHER" id="PTHR34386">
    <property type="entry name" value="GLUTAREDOXIN"/>
    <property type="match status" value="1"/>
</dbReference>
<dbReference type="InterPro" id="IPR011915">
    <property type="entry name" value="GlrX_actino"/>
</dbReference>
<accession>A0A6J4PK27</accession>
<dbReference type="Pfam" id="PF00462">
    <property type="entry name" value="Glutaredoxin"/>
    <property type="match status" value="1"/>
</dbReference>
<name>A0A6J4PK27_9ACTN</name>
<dbReference type="GO" id="GO:0016491">
    <property type="term" value="F:oxidoreductase activity"/>
    <property type="evidence" value="ECO:0007669"/>
    <property type="project" value="UniProtKB-KW"/>
</dbReference>
<feature type="domain" description="Glutaredoxin" evidence="1">
    <location>
        <begin position="6"/>
        <end position="60"/>
    </location>
</feature>
<dbReference type="GO" id="GO:0009055">
    <property type="term" value="F:electron transfer activity"/>
    <property type="evidence" value="ECO:0007669"/>
    <property type="project" value="TreeGrafter"/>
</dbReference>
<evidence type="ECO:0000259" key="1">
    <source>
        <dbReference type="Pfam" id="PF00462"/>
    </source>
</evidence>
<evidence type="ECO:0000313" key="2">
    <source>
        <dbReference type="EMBL" id="CAA9418204.1"/>
    </source>
</evidence>
<sequence length="82" mass="9082">MSETFTMYSTPWCGYCHRLRGQLDREGITYDVVDIEQVPEAAEIVEKVNNGNQTVPTLVYADGSAQTNPSLMQVKDKLASLG</sequence>
<dbReference type="PROSITE" id="PS51354">
    <property type="entry name" value="GLUTAREDOXIN_2"/>
    <property type="match status" value="1"/>
</dbReference>
<dbReference type="EC" id="1.20.4.3" evidence="2"/>
<dbReference type="PANTHER" id="PTHR34386:SF1">
    <property type="entry name" value="GLUTAREDOXIN-LIKE PROTEIN NRDH"/>
    <property type="match status" value="1"/>
</dbReference>
<proteinExistence type="predicted"/>
<dbReference type="AlphaFoldDB" id="A0A6J4PK27"/>
<keyword evidence="2" id="KW-0560">Oxidoreductase</keyword>
<protein>
    <submittedName>
        <fullName evidence="2">Mycoredoxin</fullName>
        <ecNumber evidence="2">1.20.4.3</ecNumber>
    </submittedName>
</protein>
<dbReference type="SUPFAM" id="SSF52833">
    <property type="entry name" value="Thioredoxin-like"/>
    <property type="match status" value="1"/>
</dbReference>
<dbReference type="GO" id="GO:0045454">
    <property type="term" value="P:cell redox homeostasis"/>
    <property type="evidence" value="ECO:0007669"/>
    <property type="project" value="TreeGrafter"/>
</dbReference>
<reference evidence="2" key="1">
    <citation type="submission" date="2020-02" db="EMBL/GenBank/DDBJ databases">
        <authorList>
            <person name="Meier V. D."/>
        </authorList>
    </citation>
    <scope>NUCLEOTIDE SEQUENCE</scope>
    <source>
        <strain evidence="2">AVDCRST_MAG06</strain>
    </source>
</reference>
<dbReference type="RefSeq" id="WP_295661866.1">
    <property type="nucleotide sequence ID" value="NZ_CADCUP010000223.1"/>
</dbReference>
<dbReference type="Gene3D" id="3.40.30.10">
    <property type="entry name" value="Glutaredoxin"/>
    <property type="match status" value="1"/>
</dbReference>
<dbReference type="InterPro" id="IPR002109">
    <property type="entry name" value="Glutaredoxin"/>
</dbReference>
<gene>
    <name evidence="2" type="ORF">AVDCRST_MAG06-3339</name>
</gene>
<dbReference type="NCBIfam" id="TIGR02200">
    <property type="entry name" value="GlrX_actino"/>
    <property type="match status" value="1"/>
</dbReference>
<dbReference type="CDD" id="cd02976">
    <property type="entry name" value="NrdH"/>
    <property type="match status" value="1"/>
</dbReference>
<dbReference type="InterPro" id="IPR051548">
    <property type="entry name" value="Grx-like_ET"/>
</dbReference>